<dbReference type="SUPFAM" id="SSF55785">
    <property type="entry name" value="PYP-like sensor domain (PAS domain)"/>
    <property type="match status" value="1"/>
</dbReference>
<organism evidence="6 7">
    <name type="scientific">Priestia veravalensis</name>
    <dbReference type="NCBI Taxonomy" id="1414648"/>
    <lineage>
        <taxon>Bacteria</taxon>
        <taxon>Bacillati</taxon>
        <taxon>Bacillota</taxon>
        <taxon>Bacilli</taxon>
        <taxon>Bacillales</taxon>
        <taxon>Bacillaceae</taxon>
        <taxon>Priestia</taxon>
    </lineage>
</organism>
<protein>
    <submittedName>
        <fullName evidence="6">Biphenyl 2,3-dioxygenase</fullName>
    </submittedName>
</protein>
<reference evidence="6 7" key="1">
    <citation type="submission" date="2015-11" db="EMBL/GenBank/DDBJ databases">
        <title>Bacillus caseinolyticus sp nov.</title>
        <authorList>
            <person name="Dastager S.G."/>
            <person name="Mawlankar R."/>
        </authorList>
    </citation>
    <scope>NUCLEOTIDE SEQUENCE [LARGE SCALE GENOMIC DNA]</scope>
    <source>
        <strain evidence="6 7">SGD-V-76</strain>
    </source>
</reference>
<dbReference type="CDD" id="cd07041">
    <property type="entry name" value="STAS_RsbR_RsbS_like"/>
    <property type="match status" value="1"/>
</dbReference>
<gene>
    <name evidence="6" type="ORF">AS180_17270</name>
</gene>
<comment type="caution">
    <text evidence="6">The sequence shown here is derived from an EMBL/GenBank/DDBJ whole genome shotgun (WGS) entry which is preliminary data.</text>
</comment>
<dbReference type="PROSITE" id="PS50112">
    <property type="entry name" value="PAS"/>
    <property type="match status" value="1"/>
</dbReference>
<accession>A0A0V8JI59</accession>
<keyword evidence="7" id="KW-1185">Reference proteome</keyword>
<keyword evidence="6" id="KW-0560">Oxidoreductase</keyword>
<dbReference type="GO" id="GO:0051213">
    <property type="term" value="F:dioxygenase activity"/>
    <property type="evidence" value="ECO:0007669"/>
    <property type="project" value="UniProtKB-KW"/>
</dbReference>
<dbReference type="Pfam" id="PF13426">
    <property type="entry name" value="PAS_9"/>
    <property type="match status" value="1"/>
</dbReference>
<evidence type="ECO:0000313" key="6">
    <source>
        <dbReference type="EMBL" id="KSU86687.1"/>
    </source>
</evidence>
<dbReference type="Proteomes" id="UP000053681">
    <property type="component" value="Unassembled WGS sequence"/>
</dbReference>
<dbReference type="RefSeq" id="WP_062687197.1">
    <property type="nucleotide sequence ID" value="NZ_KQ758686.1"/>
</dbReference>
<dbReference type="InterPro" id="IPR035965">
    <property type="entry name" value="PAS-like_dom_sf"/>
</dbReference>
<keyword evidence="1" id="KW-0285">Flavoprotein</keyword>
<evidence type="ECO:0000256" key="2">
    <source>
        <dbReference type="ARBA" id="ARBA00022643"/>
    </source>
</evidence>
<dbReference type="InterPro" id="IPR000014">
    <property type="entry name" value="PAS"/>
</dbReference>
<dbReference type="InterPro" id="IPR036513">
    <property type="entry name" value="STAS_dom_sf"/>
</dbReference>
<keyword evidence="6" id="KW-0223">Dioxygenase</keyword>
<name>A0A0V8JI59_9BACI</name>
<feature type="domain" description="STAS" evidence="5">
    <location>
        <begin position="146"/>
        <end position="257"/>
    </location>
</feature>
<sequence length="260" mass="29916">MLANDDHKVEELAFIKKALDFTRTGLILTNPALPDNPIVYANQGFLDMTGYRKEEIVGQNCRFLQGENTDRDTVRKIRDAIREKKSVNVQILNYTKESQPFWNDLFIDPIWIDDELYFIGIQKDITGKMKQEEVIYDYYERMQEMSTPIVPVKDGVSVLPIVGVLNEQRYHMIASKVSTYIDESKDDHFIIDFSGLLEMDEDVVAYMYNLHDLITITGTQVIITGIMPSIAKKMRDLQVNFTVLKTYTHVKAALKALGYA</sequence>
<dbReference type="Gene3D" id="3.30.450.20">
    <property type="entry name" value="PAS domain"/>
    <property type="match status" value="1"/>
</dbReference>
<dbReference type="Gene3D" id="3.30.750.24">
    <property type="entry name" value="STAS domain"/>
    <property type="match status" value="1"/>
</dbReference>
<keyword evidence="2" id="KW-0288">FMN</keyword>
<dbReference type="NCBIfam" id="TIGR00229">
    <property type="entry name" value="sensory_box"/>
    <property type="match status" value="1"/>
</dbReference>
<keyword evidence="3" id="KW-0157">Chromophore</keyword>
<dbReference type="InterPro" id="IPR002645">
    <property type="entry name" value="STAS_dom"/>
</dbReference>
<dbReference type="EMBL" id="LNQP01000071">
    <property type="protein sequence ID" value="KSU86687.1"/>
    <property type="molecule type" value="Genomic_DNA"/>
</dbReference>
<evidence type="ECO:0000259" key="5">
    <source>
        <dbReference type="PROSITE" id="PS50801"/>
    </source>
</evidence>
<evidence type="ECO:0000256" key="3">
    <source>
        <dbReference type="ARBA" id="ARBA00022991"/>
    </source>
</evidence>
<evidence type="ECO:0000256" key="1">
    <source>
        <dbReference type="ARBA" id="ARBA00022630"/>
    </source>
</evidence>
<evidence type="ECO:0000259" key="4">
    <source>
        <dbReference type="PROSITE" id="PS50112"/>
    </source>
</evidence>
<evidence type="ECO:0000313" key="7">
    <source>
        <dbReference type="Proteomes" id="UP000053681"/>
    </source>
</evidence>
<dbReference type="Pfam" id="PF01740">
    <property type="entry name" value="STAS"/>
    <property type="match status" value="1"/>
</dbReference>
<dbReference type="PROSITE" id="PS50801">
    <property type="entry name" value="STAS"/>
    <property type="match status" value="1"/>
</dbReference>
<feature type="domain" description="PAS" evidence="4">
    <location>
        <begin position="11"/>
        <end position="84"/>
    </location>
</feature>
<dbReference type="SUPFAM" id="SSF52091">
    <property type="entry name" value="SpoIIaa-like"/>
    <property type="match status" value="1"/>
</dbReference>
<dbReference type="PANTHER" id="PTHR47429">
    <property type="entry name" value="PROTEIN TWIN LOV 1"/>
    <property type="match status" value="1"/>
</dbReference>
<dbReference type="AlphaFoldDB" id="A0A0V8JI59"/>
<dbReference type="CDD" id="cd00130">
    <property type="entry name" value="PAS"/>
    <property type="match status" value="1"/>
</dbReference>
<proteinExistence type="predicted"/>
<dbReference type="PANTHER" id="PTHR47429:SF2">
    <property type="entry name" value="PROTEIN TWIN LOV 1"/>
    <property type="match status" value="1"/>
</dbReference>